<dbReference type="AlphaFoldDB" id="A0A2U8W673"/>
<proteinExistence type="predicted"/>
<evidence type="ECO:0000256" key="1">
    <source>
        <dbReference type="SAM" id="MobiDB-lite"/>
    </source>
</evidence>
<dbReference type="Proteomes" id="UP000245926">
    <property type="component" value="Chromosome"/>
</dbReference>
<dbReference type="EMBL" id="CP029550">
    <property type="protein sequence ID" value="AWN41020.1"/>
    <property type="molecule type" value="Genomic_DNA"/>
</dbReference>
<reference evidence="3" key="1">
    <citation type="submission" date="2018-05" db="EMBL/GenBank/DDBJ databases">
        <title>Complete Genome Sequence of Methylobacterium sp. 17SD2-17.</title>
        <authorList>
            <person name="Srinivasan S."/>
        </authorList>
    </citation>
    <scope>NUCLEOTIDE SEQUENCE [LARGE SCALE GENOMIC DNA]</scope>
    <source>
        <strain evidence="3">17SD2-17</strain>
    </source>
</reference>
<feature type="compositionally biased region" description="Low complexity" evidence="1">
    <location>
        <begin position="117"/>
        <end position="139"/>
    </location>
</feature>
<accession>A0A2U8W673</accession>
<evidence type="ECO:0000313" key="2">
    <source>
        <dbReference type="EMBL" id="AWN41020.1"/>
    </source>
</evidence>
<sequence length="184" mass="19153">METILILVAVAALMIAGTMVAAMTARGRRPPMRMPNDVDDRDEAILLDGVGRRESPIDRSAQILDLEPVDFERIERKPGETRREMDRSGPGRGPARNDDAATPSGPRRPERLPPRPGGARPRSQRPGPGADAGRPGAGRPDTDRSGAAREGARQEGASREEAGAQAVGGQAVGAQAAGGQGAGA</sequence>
<feature type="region of interest" description="Disordered" evidence="1">
    <location>
        <begin position="70"/>
        <end position="184"/>
    </location>
</feature>
<evidence type="ECO:0000313" key="3">
    <source>
        <dbReference type="Proteomes" id="UP000245926"/>
    </source>
</evidence>
<dbReference type="OrthoDB" id="8003757at2"/>
<feature type="compositionally biased region" description="Basic and acidic residues" evidence="1">
    <location>
        <begin position="70"/>
        <end position="99"/>
    </location>
</feature>
<dbReference type="KEGG" id="mets:DK389_11405"/>
<feature type="compositionally biased region" description="Low complexity" evidence="1">
    <location>
        <begin position="163"/>
        <end position="175"/>
    </location>
</feature>
<gene>
    <name evidence="2" type="ORF">DK389_11405</name>
</gene>
<organism evidence="2 3">
    <name type="scientific">Methylobacterium durans</name>
    <dbReference type="NCBI Taxonomy" id="2202825"/>
    <lineage>
        <taxon>Bacteria</taxon>
        <taxon>Pseudomonadati</taxon>
        <taxon>Pseudomonadota</taxon>
        <taxon>Alphaproteobacteria</taxon>
        <taxon>Hyphomicrobiales</taxon>
        <taxon>Methylobacteriaceae</taxon>
        <taxon>Methylobacterium</taxon>
    </lineage>
</organism>
<keyword evidence="3" id="KW-1185">Reference proteome</keyword>
<protein>
    <submittedName>
        <fullName evidence="2">Uncharacterized protein</fullName>
    </submittedName>
</protein>
<feature type="compositionally biased region" description="Basic and acidic residues" evidence="1">
    <location>
        <begin position="140"/>
        <end position="162"/>
    </location>
</feature>
<name>A0A2U8W673_9HYPH</name>